<dbReference type="PRINTS" id="PR00080">
    <property type="entry name" value="SDRFAMILY"/>
</dbReference>
<feature type="domain" description="Ketoreductase" evidence="4">
    <location>
        <begin position="5"/>
        <end position="183"/>
    </location>
</feature>
<dbReference type="EMBL" id="BAAANY010000038">
    <property type="protein sequence ID" value="GAA1713383.1"/>
    <property type="molecule type" value="Genomic_DNA"/>
</dbReference>
<comment type="similarity">
    <text evidence="1 3">Belongs to the short-chain dehydrogenases/reductases (SDR) family.</text>
</comment>
<evidence type="ECO:0000313" key="6">
    <source>
        <dbReference type="Proteomes" id="UP001500618"/>
    </source>
</evidence>
<dbReference type="Gene3D" id="3.40.50.720">
    <property type="entry name" value="NAD(P)-binding Rossmann-like Domain"/>
    <property type="match status" value="1"/>
</dbReference>
<reference evidence="5 6" key="1">
    <citation type="journal article" date="2019" name="Int. J. Syst. Evol. Microbiol.">
        <title>The Global Catalogue of Microorganisms (GCM) 10K type strain sequencing project: providing services to taxonomists for standard genome sequencing and annotation.</title>
        <authorList>
            <consortium name="The Broad Institute Genomics Platform"/>
            <consortium name="The Broad Institute Genome Sequencing Center for Infectious Disease"/>
            <person name="Wu L."/>
            <person name="Ma J."/>
        </authorList>
    </citation>
    <scope>NUCLEOTIDE SEQUENCE [LARGE SCALE GENOMIC DNA]</scope>
    <source>
        <strain evidence="5 6">JCM 14718</strain>
    </source>
</reference>
<dbReference type="CDD" id="cd05233">
    <property type="entry name" value="SDR_c"/>
    <property type="match status" value="1"/>
</dbReference>
<dbReference type="PANTHER" id="PTHR43180:SF66">
    <property type="entry name" value="SHORT-CHAIN DEHYDROGENASE_REDUCTASE FAMILY PROTEIN"/>
    <property type="match status" value="1"/>
</dbReference>
<dbReference type="SUPFAM" id="SSF51735">
    <property type="entry name" value="NAD(P)-binding Rossmann-fold domains"/>
    <property type="match status" value="1"/>
</dbReference>
<dbReference type="InterPro" id="IPR020904">
    <property type="entry name" value="Sc_DH/Rdtase_CS"/>
</dbReference>
<dbReference type="Pfam" id="PF00106">
    <property type="entry name" value="adh_short"/>
    <property type="match status" value="1"/>
</dbReference>
<dbReference type="InterPro" id="IPR036291">
    <property type="entry name" value="NAD(P)-bd_dom_sf"/>
</dbReference>
<evidence type="ECO:0000313" key="5">
    <source>
        <dbReference type="EMBL" id="GAA1713383.1"/>
    </source>
</evidence>
<proteinExistence type="inferred from homology"/>
<dbReference type="PANTHER" id="PTHR43180">
    <property type="entry name" value="3-OXOACYL-(ACYL-CARRIER-PROTEIN) REDUCTASE (AFU_ORTHOLOGUE AFUA_6G11210)"/>
    <property type="match status" value="1"/>
</dbReference>
<keyword evidence="6" id="KW-1185">Reference proteome</keyword>
<gene>
    <name evidence="5" type="ORF">GCM10009765_73090</name>
</gene>
<evidence type="ECO:0000256" key="1">
    <source>
        <dbReference type="ARBA" id="ARBA00006484"/>
    </source>
</evidence>
<dbReference type="Proteomes" id="UP001500618">
    <property type="component" value="Unassembled WGS sequence"/>
</dbReference>
<accession>A0ABN2IXV7</accession>
<name>A0ABN2IXV7_9ACTN</name>
<organism evidence="5 6">
    <name type="scientific">Fodinicola feengrottensis</name>
    <dbReference type="NCBI Taxonomy" id="435914"/>
    <lineage>
        <taxon>Bacteria</taxon>
        <taxon>Bacillati</taxon>
        <taxon>Actinomycetota</taxon>
        <taxon>Actinomycetes</taxon>
        <taxon>Mycobacteriales</taxon>
        <taxon>Fodinicola</taxon>
    </lineage>
</organism>
<evidence type="ECO:0000259" key="4">
    <source>
        <dbReference type="SMART" id="SM00822"/>
    </source>
</evidence>
<dbReference type="SMART" id="SM00822">
    <property type="entry name" value="PKS_KR"/>
    <property type="match status" value="1"/>
</dbReference>
<dbReference type="RefSeq" id="WP_344314689.1">
    <property type="nucleotide sequence ID" value="NZ_BAAANY010000038.1"/>
</dbReference>
<dbReference type="PRINTS" id="PR00081">
    <property type="entry name" value="GDHRDH"/>
</dbReference>
<dbReference type="NCBIfam" id="NF005878">
    <property type="entry name" value="PRK07825.1"/>
    <property type="match status" value="1"/>
</dbReference>
<evidence type="ECO:0000256" key="3">
    <source>
        <dbReference type="RuleBase" id="RU000363"/>
    </source>
</evidence>
<dbReference type="PROSITE" id="PS00061">
    <property type="entry name" value="ADH_SHORT"/>
    <property type="match status" value="1"/>
</dbReference>
<dbReference type="InterPro" id="IPR057326">
    <property type="entry name" value="KR_dom"/>
</dbReference>
<comment type="caution">
    <text evidence="5">The sequence shown here is derived from an EMBL/GenBank/DDBJ whole genome shotgun (WGS) entry which is preliminary data.</text>
</comment>
<protein>
    <submittedName>
        <fullName evidence="5">SDR family oxidoreductase</fullName>
    </submittedName>
</protein>
<evidence type="ECO:0000256" key="2">
    <source>
        <dbReference type="ARBA" id="ARBA00023002"/>
    </source>
</evidence>
<dbReference type="InterPro" id="IPR002347">
    <property type="entry name" value="SDR_fam"/>
</dbReference>
<keyword evidence="2" id="KW-0560">Oxidoreductase</keyword>
<sequence>MITGKTVAITGGARGIGLATARTLLAAGARVAIGDLDGELAGKVAAELGCVGMQLDVTDRSSFAHFLDETENQLGPLDVLVNNAGIMPLGSFAEESDDLTRRIVDVNLHGVLLGSKLAIARMLPRRSGHIINVSSGVGRVALPGAATYSATKYAVIGLTEATRAELADTGIDVSCVIPMIVNTELGAGLVRVRGARTVQAADVAAAIAKTIEKPRFDRWIPRSGRFLYLSATLLPRRWAEALGRATGAARVLATPDQAARGAYEKRVRQL</sequence>